<reference evidence="1 2" key="1">
    <citation type="submission" date="2024-09" db="EMBL/GenBank/DDBJ databases">
        <authorList>
            <person name="Sun Q."/>
            <person name="Mori K."/>
        </authorList>
    </citation>
    <scope>NUCLEOTIDE SEQUENCE [LARGE SCALE GENOMIC DNA]</scope>
    <source>
        <strain evidence="1 2">CECT 8365</strain>
    </source>
</reference>
<dbReference type="RefSeq" id="WP_379681187.1">
    <property type="nucleotide sequence ID" value="NZ_JBHMFE010000046.1"/>
</dbReference>
<evidence type="ECO:0000313" key="2">
    <source>
        <dbReference type="Proteomes" id="UP001589562"/>
    </source>
</evidence>
<dbReference type="EMBL" id="JBHMFE010000046">
    <property type="protein sequence ID" value="MFB9110661.1"/>
    <property type="molecule type" value="Genomic_DNA"/>
</dbReference>
<keyword evidence="2" id="KW-1185">Reference proteome</keyword>
<proteinExistence type="predicted"/>
<sequence>MKKHLIILFLIIDALTYGQINTTKGDCEIIKIDDIRSFPGSNDLVLYYYSFDGLNWNLFNHTQEQYREGLIFTVKDDIRGFISVDDDSVSPYVGPLYIKGEALTNVGSHPNPNLLVDNCEKQIAQTPPNKPIPCNFRRIGIPTQYYYIIPCSPHLASVPITSKSTCFENHDAKVTFLFDRDLQTNEYFLLNLMTITANSTPVPPQVKYVYKDNYIDRKISFTGLDSGTFYLRYQTFQEGNPTPFSDNNSDHFTIDAVMPLTFNVRAYNPKCNNDKVDLTIEADGGTPPYFYNNLNGETEIINGVTQVKKIQFDPSDKNKKTVTIQQAELKEYNIKVTDSNNCIEQ</sequence>
<evidence type="ECO:0000313" key="1">
    <source>
        <dbReference type="EMBL" id="MFB9110661.1"/>
    </source>
</evidence>
<protein>
    <submittedName>
        <fullName evidence="1">Uncharacterized protein</fullName>
    </submittedName>
</protein>
<accession>A0ABV5HFH7</accession>
<dbReference type="Proteomes" id="UP001589562">
    <property type="component" value="Unassembled WGS sequence"/>
</dbReference>
<gene>
    <name evidence="1" type="ORF">ACFFVK_18910</name>
</gene>
<comment type="caution">
    <text evidence="1">The sequence shown here is derived from an EMBL/GenBank/DDBJ whole genome shotgun (WGS) entry which is preliminary data.</text>
</comment>
<organism evidence="1 2">
    <name type="scientific">Flavobacterium gyeonganense</name>
    <dbReference type="NCBI Taxonomy" id="1310418"/>
    <lineage>
        <taxon>Bacteria</taxon>
        <taxon>Pseudomonadati</taxon>
        <taxon>Bacteroidota</taxon>
        <taxon>Flavobacteriia</taxon>
        <taxon>Flavobacteriales</taxon>
        <taxon>Flavobacteriaceae</taxon>
        <taxon>Flavobacterium</taxon>
    </lineage>
</organism>
<name>A0ABV5HFH7_9FLAO</name>